<organism evidence="9 10">
    <name type="scientific">Momordica charantia</name>
    <name type="common">Bitter gourd</name>
    <name type="synonym">Balsam pear</name>
    <dbReference type="NCBI Taxonomy" id="3673"/>
    <lineage>
        <taxon>Eukaryota</taxon>
        <taxon>Viridiplantae</taxon>
        <taxon>Streptophyta</taxon>
        <taxon>Embryophyta</taxon>
        <taxon>Tracheophyta</taxon>
        <taxon>Spermatophyta</taxon>
        <taxon>Magnoliopsida</taxon>
        <taxon>eudicotyledons</taxon>
        <taxon>Gunneridae</taxon>
        <taxon>Pentapetalae</taxon>
        <taxon>rosids</taxon>
        <taxon>fabids</taxon>
        <taxon>Cucurbitales</taxon>
        <taxon>Cucurbitaceae</taxon>
        <taxon>Momordiceae</taxon>
        <taxon>Momordica</taxon>
    </lineage>
</organism>
<dbReference type="Proteomes" id="UP000504603">
    <property type="component" value="Unplaced"/>
</dbReference>
<feature type="compositionally biased region" description="Pro residues" evidence="7">
    <location>
        <begin position="170"/>
        <end position="180"/>
    </location>
</feature>
<comment type="subcellular location">
    <subcellularLocation>
        <location evidence="1">Nucleus</location>
    </subcellularLocation>
</comment>
<evidence type="ECO:0000313" key="9">
    <source>
        <dbReference type="Proteomes" id="UP000504603"/>
    </source>
</evidence>
<feature type="coiled-coil region" evidence="6">
    <location>
        <begin position="90"/>
        <end position="161"/>
    </location>
</feature>
<dbReference type="PROSITE" id="PS50066">
    <property type="entry name" value="MADS_BOX_2"/>
    <property type="match status" value="1"/>
</dbReference>
<evidence type="ECO:0000256" key="7">
    <source>
        <dbReference type="SAM" id="MobiDB-lite"/>
    </source>
</evidence>
<dbReference type="InterPro" id="IPR002100">
    <property type="entry name" value="TF_MADSbox"/>
</dbReference>
<protein>
    <submittedName>
        <fullName evidence="10">Agamous-like MADS-box protein AGL62</fullName>
    </submittedName>
</protein>
<evidence type="ECO:0000256" key="6">
    <source>
        <dbReference type="SAM" id="Coils"/>
    </source>
</evidence>
<feature type="compositionally biased region" description="Polar residues" evidence="7">
    <location>
        <begin position="181"/>
        <end position="200"/>
    </location>
</feature>
<dbReference type="AlphaFoldDB" id="A0A6J1DNR9"/>
<feature type="domain" description="MADS-box" evidence="8">
    <location>
        <begin position="5"/>
        <end position="65"/>
    </location>
</feature>
<dbReference type="PROSITE" id="PS00350">
    <property type="entry name" value="MADS_BOX_1"/>
    <property type="match status" value="1"/>
</dbReference>
<dbReference type="Pfam" id="PF00319">
    <property type="entry name" value="SRF-TF"/>
    <property type="match status" value="1"/>
</dbReference>
<evidence type="ECO:0000259" key="8">
    <source>
        <dbReference type="PROSITE" id="PS50066"/>
    </source>
</evidence>
<keyword evidence="2" id="KW-0805">Transcription regulation</keyword>
<reference evidence="10" key="1">
    <citation type="submission" date="2025-08" db="UniProtKB">
        <authorList>
            <consortium name="RefSeq"/>
        </authorList>
    </citation>
    <scope>IDENTIFICATION</scope>
    <source>
        <strain evidence="10">OHB3-1</strain>
    </source>
</reference>
<dbReference type="SUPFAM" id="SSF55455">
    <property type="entry name" value="SRF-like"/>
    <property type="match status" value="1"/>
</dbReference>
<dbReference type="FunFam" id="3.40.1810.10:FF:000006">
    <property type="entry name" value="Agamous-like MADS-box protein AGL62"/>
    <property type="match status" value="1"/>
</dbReference>
<keyword evidence="5" id="KW-0539">Nucleus</keyword>
<dbReference type="Gene3D" id="3.40.1810.10">
    <property type="entry name" value="Transcription factor, MADS-box"/>
    <property type="match status" value="1"/>
</dbReference>
<keyword evidence="4" id="KW-0804">Transcription</keyword>
<dbReference type="InterPro" id="IPR036879">
    <property type="entry name" value="TF_MADSbox_sf"/>
</dbReference>
<dbReference type="GO" id="GO:0046983">
    <property type="term" value="F:protein dimerization activity"/>
    <property type="evidence" value="ECO:0007669"/>
    <property type="project" value="InterPro"/>
</dbReference>
<dbReference type="PANTHER" id="PTHR11945:SF781">
    <property type="entry name" value="MADS-BOX DOMAIN-CONTAINING PROTEIN"/>
    <property type="match status" value="1"/>
</dbReference>
<evidence type="ECO:0000256" key="5">
    <source>
        <dbReference type="ARBA" id="ARBA00023242"/>
    </source>
</evidence>
<evidence type="ECO:0000256" key="3">
    <source>
        <dbReference type="ARBA" id="ARBA00023125"/>
    </source>
</evidence>
<evidence type="ECO:0000256" key="1">
    <source>
        <dbReference type="ARBA" id="ARBA00004123"/>
    </source>
</evidence>
<dbReference type="GO" id="GO:0005634">
    <property type="term" value="C:nucleus"/>
    <property type="evidence" value="ECO:0007669"/>
    <property type="project" value="UniProtKB-SubCell"/>
</dbReference>
<gene>
    <name evidence="10" type="primary">LOC111022795</name>
</gene>
<keyword evidence="9" id="KW-1185">Reference proteome</keyword>
<dbReference type="KEGG" id="mcha:111022795"/>
<name>A0A6J1DNR9_MOMCH</name>
<dbReference type="OrthoDB" id="1896642at2759"/>
<dbReference type="GO" id="GO:0000981">
    <property type="term" value="F:DNA-binding transcription factor activity, RNA polymerase II-specific"/>
    <property type="evidence" value="ECO:0007669"/>
    <property type="project" value="TreeGrafter"/>
</dbReference>
<dbReference type="PANTHER" id="PTHR11945">
    <property type="entry name" value="MADS BOX PROTEIN"/>
    <property type="match status" value="1"/>
</dbReference>
<evidence type="ECO:0000313" key="10">
    <source>
        <dbReference type="RefSeq" id="XP_022155748.1"/>
    </source>
</evidence>
<dbReference type="GeneID" id="111022795"/>
<evidence type="ECO:0000256" key="4">
    <source>
        <dbReference type="ARBA" id="ARBA00023163"/>
    </source>
</evidence>
<proteinExistence type="predicted"/>
<keyword evidence="3" id="KW-0238">DNA-binding</keyword>
<dbReference type="GO" id="GO:0000978">
    <property type="term" value="F:RNA polymerase II cis-regulatory region sequence-specific DNA binding"/>
    <property type="evidence" value="ECO:0007669"/>
    <property type="project" value="TreeGrafter"/>
</dbReference>
<feature type="region of interest" description="Disordered" evidence="7">
    <location>
        <begin position="167"/>
        <end position="200"/>
    </location>
</feature>
<accession>A0A6J1DNR9</accession>
<dbReference type="SMART" id="SM00432">
    <property type="entry name" value="MADS"/>
    <property type="match status" value="1"/>
</dbReference>
<dbReference type="PRINTS" id="PR00404">
    <property type="entry name" value="MADSDOMAIN"/>
</dbReference>
<sequence length="231" mass="25533">MKKTQGRQKIEIKKLEKKSSKQVTFSKRRTGLFKKASELSVLCGAEVAIIVFSPNDKVFCFGHPNVDLLLDRFLTGNSAPPKPAESYVPVAQLNREFADAVRELEAEKRRAAEVIRAAEEWRSGGGFWWEEEIEGMRVEELKEFRSALQDLRAKVAERVEKLTAARIGGPPLPALPPPPATSSFQNHQFPPPTTSFNLAGNHQFPLTATSSFPVAGSQTTPFHLAGGLGFF</sequence>
<keyword evidence="6" id="KW-0175">Coiled coil</keyword>
<dbReference type="RefSeq" id="XP_022155748.1">
    <property type="nucleotide sequence ID" value="XM_022300056.1"/>
</dbReference>
<evidence type="ECO:0000256" key="2">
    <source>
        <dbReference type="ARBA" id="ARBA00023015"/>
    </source>
</evidence>